<dbReference type="AlphaFoldDB" id="A0A1W1I9A5"/>
<reference evidence="3 4" key="1">
    <citation type="submission" date="2017-03" db="EMBL/GenBank/DDBJ databases">
        <authorList>
            <person name="Afonso C.L."/>
            <person name="Miller P.J."/>
            <person name="Scott M.A."/>
            <person name="Spackman E."/>
            <person name="Goraichik I."/>
            <person name="Dimitrov K.M."/>
            <person name="Suarez D.L."/>
            <person name="Swayne D.E."/>
        </authorList>
    </citation>
    <scope>NUCLEOTIDE SEQUENCE [LARGE SCALE GENOMIC DNA]</scope>
    <source>
        <strain evidence="3">Genome sequencing of Nitrospira japonica strain NJ11</strain>
    </source>
</reference>
<protein>
    <recommendedName>
        <fullName evidence="5">DUF255 domain-containing protein</fullName>
    </recommendedName>
</protein>
<dbReference type="SUPFAM" id="SSF48208">
    <property type="entry name" value="Six-hairpin glycosidases"/>
    <property type="match status" value="1"/>
</dbReference>
<accession>A0A1W1I9A5</accession>
<dbReference type="InterPro" id="IPR012341">
    <property type="entry name" value="6hp_glycosidase-like_sf"/>
</dbReference>
<feature type="domain" description="Spermatogenesis-associated protein 20-like TRX" evidence="2">
    <location>
        <begin position="29"/>
        <end position="190"/>
    </location>
</feature>
<sequence length="1247" mass="138996">MQAWDHVSLIPSSTECYGEEMSAPSRPPNRLVHQTSPYLLQHAHNPVDWFPWGPEALELARTRNRPILLSIGYSACHWCHVMERESFENESIAALMNRHFVCVKVDREERPDLDEIYMQATVRLNRGQGGWPMTVFLTPEQQPFFAGTYFPPDDRWGRPGFPAILKKIAEVWERDSGSLRTQAQELTDRLTQEAHATFPMTVSETVLTEAVREFRDEFDARYGGFGSAPKFPPAAGLSLLLRCHRRSGDPSILQMVTKTLDAMSAGGIYDHIGGGFARYSTDERWLVPHFEKMLYDNALLTRSYLEAFQVTGKAAYRAIVQEVLDYVLREMTGKTGGFYSSTDADSEGVEGKFFVWTPAQVRAVLTNEEDATRFCACYDITEQGNWEHQSIPNRLRPIEEVARELRISIDELQNTVDRCRPLLYQSRAQRQPPGLDDKVITAWNGMMLGTLAEAGRVLGMPRYIEASRRAADFLLTVHRTASGRLLRTSRNEHAHLDGVLEDYAFLAEGLIDLFEACGMDRYLSAAQSLGELILTSFRDEVHGGFFTSSREHETLIMRSREGPDGATPSGNAVAAFVLARLAHHGDRQDFREAAVGAIRAYGKQITRYPKAFAKSLAVVDFVTEGPLEIALVGREMDPALQSFTDALRSIYLPNRILAVTHQVDGTSTHPLLAGKTTVNGTTALYLCRDFTCQRPITDPGETVAAVHTAQKPSSANAGDRSLNGQMLAGFATAEGTAKYAARQVNHPNAPPGLENGYVPFGATGLTVSKVGFGTYRIDMSDREYTLALETALRNGVNLIDTSTNYMDGDSERVIGLAIRRLNAEEALSRSELIMVSKIGYVQGQTLARATAREQSGTPYPDMVKYGEGIWHCIHPEFLADQLTASLDRLGLQGLDVCLLHNPEYFLSEAGRRKDANLEEIRESFYRRIQDAFAFFESQVALGRIRWYGVSSNSVASEADATDATSLSRFLAAAEAAAASQGQSQHHFAVLQCPMNLFEAGPLRTHNTGNGLQQTVLSLAGQSRLAVLVNRPLNAMADPKGGMLRLADLPHEGHPVDVETQVKKVGQLEQEYRDTLASSISNPQQGLQPTDFFNWATELKPLEGRLHGLEHWEQIEHQVIAPHVNQTMQAVPRLLAPEMADRWEEWRERYVPELLNLLRGLRHHATEKSRQRRLAVTALLDPLLPENRRMESLSRKALWIVSSTPGVTCVLNGMRSPSYVKDSIEVLRWANLAQAHSIYDRMPASTDV</sequence>
<evidence type="ECO:0000259" key="1">
    <source>
        <dbReference type="Pfam" id="PF00248"/>
    </source>
</evidence>
<dbReference type="KEGG" id="nja:NSJP_3440"/>
<dbReference type="STRING" id="1325564.NSJP_3440"/>
<dbReference type="Pfam" id="PF03190">
    <property type="entry name" value="Thioredox_DsbH"/>
    <property type="match status" value="1"/>
</dbReference>
<gene>
    <name evidence="3" type="ORF">NSJP_3440</name>
</gene>
<proteinExistence type="predicted"/>
<evidence type="ECO:0008006" key="5">
    <source>
        <dbReference type="Google" id="ProtNLM"/>
    </source>
</evidence>
<dbReference type="SUPFAM" id="SSF52833">
    <property type="entry name" value="Thioredoxin-like"/>
    <property type="match status" value="1"/>
</dbReference>
<dbReference type="Gene3D" id="1.50.10.10">
    <property type="match status" value="1"/>
</dbReference>
<dbReference type="InterPro" id="IPR004879">
    <property type="entry name" value="Ssp411-like_TRX"/>
</dbReference>
<dbReference type="InterPro" id="IPR008928">
    <property type="entry name" value="6-hairpin_glycosidase_sf"/>
</dbReference>
<dbReference type="PANTHER" id="PTHR42899">
    <property type="entry name" value="SPERMATOGENESIS-ASSOCIATED PROTEIN 20"/>
    <property type="match status" value="1"/>
</dbReference>
<dbReference type="Proteomes" id="UP000192042">
    <property type="component" value="Chromosome I"/>
</dbReference>
<evidence type="ECO:0000259" key="2">
    <source>
        <dbReference type="Pfam" id="PF03190"/>
    </source>
</evidence>
<dbReference type="Gene3D" id="3.20.20.100">
    <property type="entry name" value="NADP-dependent oxidoreductase domain"/>
    <property type="match status" value="1"/>
</dbReference>
<dbReference type="EMBL" id="LT828648">
    <property type="protein sequence ID" value="SLM49607.1"/>
    <property type="molecule type" value="Genomic_DNA"/>
</dbReference>
<evidence type="ECO:0000313" key="4">
    <source>
        <dbReference type="Proteomes" id="UP000192042"/>
    </source>
</evidence>
<dbReference type="InterPro" id="IPR036249">
    <property type="entry name" value="Thioredoxin-like_sf"/>
</dbReference>
<evidence type="ECO:0000313" key="3">
    <source>
        <dbReference type="EMBL" id="SLM49607.1"/>
    </source>
</evidence>
<organism evidence="3 4">
    <name type="scientific">Nitrospira japonica</name>
    <dbReference type="NCBI Taxonomy" id="1325564"/>
    <lineage>
        <taxon>Bacteria</taxon>
        <taxon>Pseudomonadati</taxon>
        <taxon>Nitrospirota</taxon>
        <taxon>Nitrospiria</taxon>
        <taxon>Nitrospirales</taxon>
        <taxon>Nitrospiraceae</taxon>
        <taxon>Nitrospira</taxon>
    </lineage>
</organism>
<dbReference type="InterPro" id="IPR036812">
    <property type="entry name" value="NAD(P)_OxRdtase_dom_sf"/>
</dbReference>
<dbReference type="CDD" id="cd19099">
    <property type="entry name" value="AKR_unchar"/>
    <property type="match status" value="1"/>
</dbReference>
<keyword evidence="4" id="KW-1185">Reference proteome</keyword>
<dbReference type="SUPFAM" id="SSF51430">
    <property type="entry name" value="NAD(P)-linked oxidoreductase"/>
    <property type="match status" value="1"/>
</dbReference>
<dbReference type="Pfam" id="PF00248">
    <property type="entry name" value="Aldo_ket_red"/>
    <property type="match status" value="1"/>
</dbReference>
<dbReference type="GO" id="GO:0005975">
    <property type="term" value="P:carbohydrate metabolic process"/>
    <property type="evidence" value="ECO:0007669"/>
    <property type="project" value="InterPro"/>
</dbReference>
<dbReference type="Gene3D" id="3.40.30.10">
    <property type="entry name" value="Glutaredoxin"/>
    <property type="match status" value="1"/>
</dbReference>
<dbReference type="PANTHER" id="PTHR42899:SF1">
    <property type="entry name" value="SPERMATOGENESIS-ASSOCIATED PROTEIN 20"/>
    <property type="match status" value="1"/>
</dbReference>
<feature type="domain" description="NADP-dependent oxidoreductase" evidence="1">
    <location>
        <begin position="769"/>
        <end position="960"/>
    </location>
</feature>
<name>A0A1W1I9A5_9BACT</name>
<dbReference type="CDD" id="cd02955">
    <property type="entry name" value="SSP411"/>
    <property type="match status" value="1"/>
</dbReference>
<dbReference type="InterPro" id="IPR024705">
    <property type="entry name" value="Ssp411"/>
</dbReference>
<dbReference type="InterPro" id="IPR023210">
    <property type="entry name" value="NADP_OxRdtase_dom"/>
</dbReference>